<feature type="domain" description="DUF1542" evidence="6">
    <location>
        <begin position="1505"/>
        <end position="1579"/>
    </location>
</feature>
<dbReference type="InterPro" id="IPR011439">
    <property type="entry name" value="DUF1542"/>
</dbReference>
<sequence length="2186" mass="238450">MNLLKKNKYSIRKYKVGIFSTLIGTVLLLSNPNGAQALTTDNNVQSDTNQATPVNSQDTNVANNRGLANSAQNTPNQSATTNQSTNQALVNHNNGSIANQATPTSVQSSTPSAQNNNHTDGNTTATETVSNANNKDVVSNNTTLNVPNKTNENGSGGHLTLKEIQEDVRHSSDKPELVAIAEQASNRPKKRSRRAAPADPNATPADPAAAAAGNGGAPVAITAPYTPTTDPNANNAGQNAPNEVLSFDDNGIRPSTNRSVPSVTVVDNLPGFTLINGGKVGVFSHAMVRTSMFDSGDAKNYQAQGNVIALGRIKGNDTNDHGDFNGIEKSLTVNPNSELIFEFNTMTTKNYQGVTNLIIKNADNDTVIAEKSVAYGPIWRLFKVPENVSHLKIQFVPKNDAITDARGIYQLRDGYKYYDFVDSIGLHSGSHVYVERRTMEPTATNNKEFTVTTSLKNNGNFGASFNTDDFVYKVQLPEGVEYVNNSLTKDFPSSNSGVDMNDFNVTYDAANRVITIKSTGGGSGNSPARLMPDKILDLKYKLRVNNVPTPRTVTFNDTLTYKTYTQDFINSPAESHTVSTNPYTIDIIMNKDALQAEVDRRIQQADYTFASLDIFNDLKRRAQTILDENRNNVPLNKRVSQADIDSLTNQMQHTLIRSVDAENAVNKKVDQMEDLVNQNDELTDEEKQAAIQVIEEHKNEIIGNIGDQTTDDGVTRIKDQGIQTLSGDTATPVVKPNAKKAIRDKATKQREIINATPDATEDEIQDALNQLATDETDAIDNVTNATTNADVEIAKNNGINTIGAVVPQVTHKQAARDAINQATATKRQQINSNREATQEEKNAALNELTQATNHALEQINQATTNADVDNAKGDGLNAINPIAPVTVVKQAARDAVSHDAQQHIAEINANPDATQEERQAAIDKVNAAVTAANTNILNANTNADVEQVKTNAIQGIQAITPATKVKTDAKNAIDKSAETQHNTIFNNNDATLEEQQAAQQLLDQAVATAKQNINAADTNQEVAQAKDQGTQNIVVIQPATQVKTDARNAVNDKAREAITNINATPGATREEKQEAINRVNTLKNRALTDIGVTSTTAMVNSIRDDAVNQIGAVQPHVTKKQTATGVLNDLATAKKQEINQNTNATTEEKQVALNQVDQELATAINNINQADTNAEVDQAQQLGTKAINAIQPNIVKKPAALAQINQHYNAKLAEINATPDATNDEKNAAINTLNQDRQQAIESIKQANTNAEVDQAATVAENNIDAVQVDVVKKQAARDKITAEVAKRIEAVKQTPNATDEEKQAAVNQINQLKDQAINQINQNQTNDQVDTTTNQAVNAIDNVEAEVVIKPKAIADIEKAVKEKQQQIDNSLDSTDNEKEVASQALAKEKEKALAAIDQAQTNSQVNQAATNGVSAIKIIQPETKVKPAAREKINQKANELRAKINQDKEATAEERQVALDKINEFVNQAMTDITNNRTNQQVDDTTSQALDSIALVAPEHIVRAAARDAVKQQYEAKKQEIEQAEHATDEEKQVALNQLANNEKLALQNINQAVTNNDVKRVETNGIATLKGVQPHIVIKPEAQQAIKATAENQVESIKDTPHATVDELDEANQLISDTLKQAQQEIENTNQDAAVTDVRNQTIKAIEQIKPKVRRKRAALDSIEENNKNQLDAIRNTLDTTQDERDVAIDTLNKIVNTIKNDIAQNKTNAEVDRTETDGNDNIKVILPKVQVKPAARQSVGVKAEAQNALIDQSDLSTEEERLAAKHLVEQALNQAIDQINHADKTAQVNQDSIDAQNIISKIKPATTVKATALQQIQNIATNKINLIKANNEATDEEQNIAIAQVEKELIKAKQQIASAVTNADVAYLLHDEKNEIREIEPVINRKASAREQLTTLFNDKKQAIEANIQATVEERNSILAQLQNIYDTAIGQIDQDRSNAQVDKTASLNLQTIHDLDVHPIKKPDAEKTINDDLARVTALVQNYRKVSNRNKADALKAITALKLQMDEELKTARTNADVDAVLKRFNVALSDIEAVITEKENSLLRIDNIAQQTYAKFKAIATPEQLAKVKVLIDQYVADGNRMIDEDATLNDIKQHTQFIVDEILAIKLPAEATKVSPKEIQPAPKVCTPIKKEETHESRKVEKELPNTGSEGMDLPLKEFALITGAALLARRRTKNEKES</sequence>
<dbReference type="EMBL" id="AJ567426">
    <property type="protein sequence ID" value="CAD98836.1"/>
    <property type="molecule type" value="Genomic_DNA"/>
</dbReference>
<dbReference type="EMBL" id="CAIIGN010000001">
    <property type="protein sequence ID" value="CAC8209886.1"/>
    <property type="molecule type" value="Genomic_DNA"/>
</dbReference>
<feature type="coiled-coil region" evidence="2">
    <location>
        <begin position="1223"/>
        <end position="1250"/>
    </location>
</feature>
<feature type="coiled-coil region" evidence="2">
    <location>
        <begin position="1830"/>
        <end position="1866"/>
    </location>
</feature>
<feature type="coiled-coil region" evidence="2">
    <location>
        <begin position="665"/>
        <end position="692"/>
    </location>
</feature>
<dbReference type="EMBL" id="AJ567423">
    <property type="protein sequence ID" value="CAD98833.1"/>
    <property type="molecule type" value="Genomic_DNA"/>
</dbReference>
<evidence type="ECO:0000313" key="10">
    <source>
        <dbReference type="EMBL" id="CAD98832.1"/>
    </source>
</evidence>
<dbReference type="NCBIfam" id="TIGR01168">
    <property type="entry name" value="YSIRK_signal"/>
    <property type="match status" value="1"/>
</dbReference>
<feature type="domain" description="DUF1542" evidence="6">
    <location>
        <begin position="734"/>
        <end position="810"/>
    </location>
</feature>
<feature type="domain" description="YSIRK Gram-positive signal peptide" evidence="5">
    <location>
        <begin position="5"/>
        <end position="29"/>
    </location>
</feature>
<feature type="domain" description="DUF1542" evidence="6">
    <location>
        <begin position="1659"/>
        <end position="1734"/>
    </location>
</feature>
<dbReference type="InterPro" id="IPR026359">
    <property type="entry name" value="SasC/FmtB_aggreg_dom"/>
</dbReference>
<feature type="domain" description="DUF1542" evidence="6">
    <location>
        <begin position="812"/>
        <end position="886"/>
    </location>
</feature>
<evidence type="ECO:0000313" key="12">
    <source>
        <dbReference type="EMBL" id="CAD98834.1"/>
    </source>
</evidence>
<feature type="region of interest" description="Disordered" evidence="3">
    <location>
        <begin position="95"/>
        <end position="158"/>
    </location>
</feature>
<feature type="domain" description="DUF1542" evidence="6">
    <location>
        <begin position="660"/>
        <end position="731"/>
    </location>
</feature>
<feature type="domain" description="DUF1542" evidence="6">
    <location>
        <begin position="1735"/>
        <end position="1811"/>
    </location>
</feature>
<dbReference type="EMBL" id="AJ567420">
    <property type="protein sequence ID" value="CAD98830.1"/>
    <property type="molecule type" value="Genomic_DNA"/>
</dbReference>
<feature type="coiled-coil region" evidence="2">
    <location>
        <begin position="819"/>
        <end position="865"/>
    </location>
</feature>
<dbReference type="Pfam" id="PF07564">
    <property type="entry name" value="DUF1542"/>
    <property type="match status" value="17"/>
</dbReference>
<feature type="coiled-coil region" evidence="2">
    <location>
        <begin position="1355"/>
        <end position="1404"/>
    </location>
</feature>
<evidence type="ECO:0000256" key="1">
    <source>
        <dbReference type="ARBA" id="ARBA00022729"/>
    </source>
</evidence>
<accession>A0A4P7P720</accession>
<reference evidence="8" key="1">
    <citation type="submission" date="2003-06" db="EMBL/GenBank/DDBJ databases">
        <title>Genetic analysis of seventeen genes in Staphylococcus aureus with reduced susceptibility to vancomycin (VRSA) and heteroVRSA (hVRSA).</title>
        <authorList>
            <person name="Wootton M."/>
            <person name="Avison M.B."/>
            <person name="Bennett P.M."/>
            <person name="Howe R.A."/>
            <person name="MacGowan A.P."/>
            <person name="Walsh T.R."/>
        </authorList>
    </citation>
    <scope>NUCLEOTIDE SEQUENCE</scope>
    <source>
        <strain evidence="9">Michigan</strain>
        <strain evidence="10">New Jersey</strain>
        <strain evidence="12">PC1</strain>
        <strain evidence="8">PC3</strain>
        <strain evidence="13">Slovenia6096</strain>
        <strain evidence="14">SMH2</strain>
        <strain evidence="11">St Luke</strain>
    </source>
</reference>
<reference evidence="16" key="2">
    <citation type="submission" date="2017-08" db="EMBL/GenBank/DDBJ databases">
        <title>Protection against atopic dermatitis through acquisition of Staphylococcus quorum-sensing agr mutations in the skin.</title>
        <authorList>
            <person name="Nakamura Y."/>
            <person name="Takahashi H."/>
            <person name="Takaya A."/>
            <person name="Inoue Y."/>
            <person name="Katayama Y."/>
            <person name="Kusuya Y."/>
            <person name="Shoji T."/>
            <person name="Takada S."/>
            <person name="Nakagawa S."/>
            <person name="Oguma R."/>
            <person name="Ozawa N."/>
            <person name="Yamaide F."/>
            <person name="Suzuki S."/>
            <person name="Villaruz A."/>
            <person name="Otto M."/>
            <person name="Matsue H."/>
            <person name="Nunez G."/>
            <person name="Shimojo N."/>
        </authorList>
    </citation>
    <scope>NUCLEOTIDE SEQUENCE [LARGE SCALE GENOMIC DNA]</scope>
    <source>
        <strain evidence="16">M1K003</strain>
    </source>
</reference>
<dbReference type="Proteomes" id="UP000507402">
    <property type="component" value="Unassembled WGS sequence"/>
</dbReference>
<feature type="region of interest" description="Disordered" evidence="3">
    <location>
        <begin position="39"/>
        <end position="83"/>
    </location>
</feature>
<dbReference type="RefSeq" id="WP_001050566.1">
    <property type="nucleotide sequence ID" value="NZ_AP019305.1"/>
</dbReference>
<feature type="region of interest" description="Disordered" evidence="3">
    <location>
        <begin position="181"/>
        <end position="243"/>
    </location>
</feature>
<evidence type="ECO:0000313" key="15">
    <source>
        <dbReference type="EMBL" id="GBV21156.1"/>
    </source>
</evidence>
<reference evidence="7 17" key="4">
    <citation type="submission" date="2020-06" db="EMBL/GenBank/DDBJ databases">
        <authorList>
            <consortium name="Pathogen Informatics"/>
        </authorList>
    </citation>
    <scope>NUCLEOTIDE SEQUENCE [LARGE SCALE GENOMIC DNA]</scope>
    <source>
        <strain evidence="7 17">MOS114</strain>
    </source>
</reference>
<organism evidence="8">
    <name type="scientific">Staphylococcus aureus</name>
    <dbReference type="NCBI Taxonomy" id="1280"/>
    <lineage>
        <taxon>Bacteria</taxon>
        <taxon>Bacillati</taxon>
        <taxon>Bacillota</taxon>
        <taxon>Bacilli</taxon>
        <taxon>Bacillales</taxon>
        <taxon>Staphylococcaceae</taxon>
        <taxon>Staphylococcus</taxon>
    </lineage>
</organism>
<feature type="compositionally biased region" description="Low complexity" evidence="3">
    <location>
        <begin position="231"/>
        <end position="242"/>
    </location>
</feature>
<dbReference type="EMBL" id="AJ567425">
    <property type="protein sequence ID" value="CAD98835.1"/>
    <property type="molecule type" value="Genomic_DNA"/>
</dbReference>
<protein>
    <submittedName>
        <fullName evidence="15">Cell-wall-anchored protein SasC</fullName>
    </submittedName>
    <submittedName>
        <fullName evidence="8">FmtB-like protein</fullName>
    </submittedName>
    <submittedName>
        <fullName evidence="7">LPXTG-motif cell wall anchor domain-containing protein</fullName>
    </submittedName>
</protein>
<feature type="compositionally biased region" description="Basic and acidic residues" evidence="3">
    <location>
        <begin position="2137"/>
        <end position="2151"/>
    </location>
</feature>
<evidence type="ECO:0000259" key="5">
    <source>
        <dbReference type="Pfam" id="PF04650"/>
    </source>
</evidence>
<feature type="domain" description="DUF1542" evidence="6">
    <location>
        <begin position="1582"/>
        <end position="1656"/>
    </location>
</feature>
<dbReference type="InterPro" id="IPR005877">
    <property type="entry name" value="YSIRK_signal_dom"/>
</dbReference>
<evidence type="ECO:0000313" key="13">
    <source>
        <dbReference type="EMBL" id="CAD98835.1"/>
    </source>
</evidence>
<evidence type="ECO:0000313" key="14">
    <source>
        <dbReference type="EMBL" id="CAD98836.1"/>
    </source>
</evidence>
<keyword evidence="1 4" id="KW-0732">Signal</keyword>
<dbReference type="EMBL" id="AJ567421">
    <property type="protein sequence ID" value="CAD98831.1"/>
    <property type="molecule type" value="Genomic_DNA"/>
</dbReference>
<feature type="domain" description="DUF1542" evidence="6">
    <location>
        <begin position="1351"/>
        <end position="1425"/>
    </location>
</feature>
<feature type="domain" description="DUF1542" evidence="6">
    <location>
        <begin position="888"/>
        <end position="963"/>
    </location>
</feature>
<feature type="domain" description="DUF1542" evidence="6">
    <location>
        <begin position="1890"/>
        <end position="1964"/>
    </location>
</feature>
<feature type="compositionally biased region" description="Low complexity" evidence="3">
    <location>
        <begin position="195"/>
        <end position="220"/>
    </location>
</feature>
<feature type="coiled-coil region" evidence="2">
    <location>
        <begin position="1608"/>
        <end position="1642"/>
    </location>
</feature>
<accession>Q7WS91</accession>
<proteinExistence type="predicted"/>
<feature type="domain" description="DUF1542" evidence="6">
    <location>
        <begin position="1196"/>
        <end position="1271"/>
    </location>
</feature>
<gene>
    <name evidence="8" type="primary">mrp-homologue</name>
    <name evidence="7" type="synonym">ebh_1</name>
    <name evidence="15" type="synonym">sasC</name>
    <name evidence="15" type="ORF">M1K003_2160</name>
    <name evidence="7" type="ORF">SAMEA70153168_00112</name>
</gene>
<feature type="chain" id="PRO_5015098863" evidence="4">
    <location>
        <begin position="38"/>
        <end position="2186"/>
    </location>
</feature>
<feature type="domain" description="DUF1542" evidence="6">
    <location>
        <begin position="965"/>
        <end position="1041"/>
    </location>
</feature>
<dbReference type="Proteomes" id="UP000265645">
    <property type="component" value="Unassembled WGS sequence"/>
</dbReference>
<feature type="domain" description="DUF1542" evidence="6">
    <location>
        <begin position="1042"/>
        <end position="1118"/>
    </location>
</feature>
<feature type="domain" description="DUF1542" evidence="6">
    <location>
        <begin position="1273"/>
        <end position="1348"/>
    </location>
</feature>
<name>Q7WS91_STAAU</name>
<evidence type="ECO:0000256" key="2">
    <source>
        <dbReference type="SAM" id="Coils"/>
    </source>
</evidence>
<evidence type="ECO:0000259" key="6">
    <source>
        <dbReference type="Pfam" id="PF07564"/>
    </source>
</evidence>
<evidence type="ECO:0000256" key="4">
    <source>
        <dbReference type="SAM" id="SignalP"/>
    </source>
</evidence>
<dbReference type="NCBIfam" id="TIGR01167">
    <property type="entry name" value="LPXTG_anchor"/>
    <property type="match status" value="1"/>
</dbReference>
<feature type="domain" description="DUF1542" evidence="6">
    <location>
        <begin position="1119"/>
        <end position="1194"/>
    </location>
</feature>
<evidence type="ECO:0000256" key="3">
    <source>
        <dbReference type="SAM" id="MobiDB-lite"/>
    </source>
</evidence>
<evidence type="ECO:0000313" key="9">
    <source>
        <dbReference type="EMBL" id="CAD98831.1"/>
    </source>
</evidence>
<dbReference type="PATRIC" id="fig|1280.3349.peg.1991"/>
<dbReference type="Pfam" id="PF04650">
    <property type="entry name" value="YSIRK_signal"/>
    <property type="match status" value="1"/>
</dbReference>
<dbReference type="KEGG" id="saud:CH52_10325"/>
<feature type="signal peptide" evidence="4">
    <location>
        <begin position="1"/>
        <end position="37"/>
    </location>
</feature>
<reference evidence="15" key="3">
    <citation type="submission" date="2018-07" db="EMBL/GenBank/DDBJ databases">
        <title>Protection against atopic dermatitis through acquisition of Staphylococcus quorum-sensing agr mutations in the skin.</title>
        <authorList>
            <person name="Nakamura Y."/>
            <person name="Takahashi H."/>
            <person name="Takaya A."/>
            <person name="Inoue Y."/>
            <person name="Katayama Y."/>
            <person name="Kusuya Y."/>
            <person name="Shoji T."/>
            <person name="Takada S."/>
            <person name="Nakagawa S."/>
            <person name="Oguma R."/>
            <person name="Ozawa N."/>
            <person name="Yamaide F."/>
            <person name="Suzuki S."/>
            <person name="Villaruz A."/>
            <person name="Otto M."/>
            <person name="Matsue H."/>
            <person name="Nunez G."/>
            <person name="Shimojo N."/>
        </authorList>
    </citation>
    <scope>NUCLEOTIDE SEQUENCE</scope>
    <source>
        <strain evidence="15">M1K003</strain>
    </source>
</reference>
<evidence type="ECO:0000313" key="8">
    <source>
        <dbReference type="EMBL" id="CAD98830.1"/>
    </source>
</evidence>
<dbReference type="EMBL" id="AJ567422">
    <property type="protein sequence ID" value="CAD98832.1"/>
    <property type="molecule type" value="Genomic_DNA"/>
</dbReference>
<keyword evidence="2" id="KW-0175">Coiled coil</keyword>
<feature type="compositionally biased region" description="Polar residues" evidence="3">
    <location>
        <begin position="95"/>
        <end position="153"/>
    </location>
</feature>
<dbReference type="EMBL" id="BDVT01000011">
    <property type="protein sequence ID" value="GBV21156.1"/>
    <property type="molecule type" value="Genomic_DNA"/>
</dbReference>
<evidence type="ECO:0000313" key="11">
    <source>
        <dbReference type="EMBL" id="CAD98833.1"/>
    </source>
</evidence>
<evidence type="ECO:0000313" key="16">
    <source>
        <dbReference type="Proteomes" id="UP000265645"/>
    </source>
</evidence>
<dbReference type="NCBIfam" id="TIGR04263">
    <property type="entry name" value="SasC_Mrp_aggreg"/>
    <property type="match status" value="1"/>
</dbReference>
<dbReference type="EMBL" id="AJ567424">
    <property type="protein sequence ID" value="CAD98834.1"/>
    <property type="molecule type" value="Genomic_DNA"/>
</dbReference>
<feature type="coiled-coil region" evidence="2">
    <location>
        <begin position="1509"/>
        <end position="1536"/>
    </location>
</feature>
<evidence type="ECO:0000313" key="7">
    <source>
        <dbReference type="EMBL" id="CAC8209886.1"/>
    </source>
</evidence>
<evidence type="ECO:0000313" key="17">
    <source>
        <dbReference type="Proteomes" id="UP000507402"/>
    </source>
</evidence>
<feature type="domain" description="DUF1542" evidence="6">
    <location>
        <begin position="1427"/>
        <end position="1501"/>
    </location>
</feature>
<feature type="region of interest" description="Disordered" evidence="3">
    <location>
        <begin position="2137"/>
        <end position="2158"/>
    </location>
</feature>
<feature type="domain" description="DUF1542" evidence="6">
    <location>
        <begin position="1812"/>
        <end position="1886"/>
    </location>
</feature>